<dbReference type="InterPro" id="IPR027065">
    <property type="entry name" value="Lon_Prtase"/>
</dbReference>
<dbReference type="SUPFAM" id="SSF54211">
    <property type="entry name" value="Ribosomal protein S5 domain 2-like"/>
    <property type="match status" value="1"/>
</dbReference>
<dbReference type="GO" id="GO:0008233">
    <property type="term" value="F:peptidase activity"/>
    <property type="evidence" value="ECO:0007669"/>
    <property type="project" value="UniProtKB-KW"/>
</dbReference>
<dbReference type="EC" id="3.4.21.-" evidence="2"/>
<dbReference type="PANTHER" id="PTHR10046">
    <property type="entry name" value="ATP DEPENDENT LON PROTEASE FAMILY MEMBER"/>
    <property type="match status" value="1"/>
</dbReference>
<dbReference type="InterPro" id="IPR008269">
    <property type="entry name" value="Lon_proteolytic"/>
</dbReference>
<proteinExistence type="predicted"/>
<keyword evidence="2" id="KW-0645">Protease</keyword>
<keyword evidence="3" id="KW-1185">Reference proteome</keyword>
<dbReference type="EMBL" id="JBHTMK010000007">
    <property type="protein sequence ID" value="MFD1365121.1"/>
    <property type="molecule type" value="Genomic_DNA"/>
</dbReference>
<evidence type="ECO:0000313" key="3">
    <source>
        <dbReference type="Proteomes" id="UP001597183"/>
    </source>
</evidence>
<name>A0ABW4A3N0_9ACTN</name>
<dbReference type="Proteomes" id="UP001597183">
    <property type="component" value="Unassembled WGS sequence"/>
</dbReference>
<evidence type="ECO:0000259" key="1">
    <source>
        <dbReference type="Pfam" id="PF05362"/>
    </source>
</evidence>
<comment type="caution">
    <text evidence="2">The sequence shown here is derived from an EMBL/GenBank/DDBJ whole genome shotgun (WGS) entry which is preliminary data.</text>
</comment>
<dbReference type="Gene3D" id="3.30.230.10">
    <property type="match status" value="1"/>
</dbReference>
<dbReference type="Pfam" id="PF05362">
    <property type="entry name" value="Lon_C"/>
    <property type="match status" value="1"/>
</dbReference>
<accession>A0ABW4A3N0</accession>
<sequence>MEKVRLLTAGVFGTALLAAGVWFAPMPYLVEKPGPTLDVLGADVIAVTGADVSASTGKLLLTTVEVTDVGGGADAVGAWFDDRRALVPREAVFPAGQSDEQVQQVNQEAFATSESTAIAVALTEMGQPAGVRVSIDVREIGGPSAGLMLVLGIVDKLTPADLTGGRVIAGTGEIRADGAVGPIGGIPQKLHGAKAAGAEFFLVPEGNCAEAAANPVPGLTLAKVATADDALLALKTVTAGGVPAPC</sequence>
<dbReference type="RefSeq" id="WP_317795149.1">
    <property type="nucleotide sequence ID" value="NZ_AP028461.1"/>
</dbReference>
<reference evidence="3" key="1">
    <citation type="journal article" date="2019" name="Int. J. Syst. Evol. Microbiol.">
        <title>The Global Catalogue of Microorganisms (GCM) 10K type strain sequencing project: providing services to taxonomists for standard genome sequencing and annotation.</title>
        <authorList>
            <consortium name="The Broad Institute Genomics Platform"/>
            <consortium name="The Broad Institute Genome Sequencing Center for Infectious Disease"/>
            <person name="Wu L."/>
            <person name="Ma J."/>
        </authorList>
    </citation>
    <scope>NUCLEOTIDE SEQUENCE [LARGE SCALE GENOMIC DNA]</scope>
    <source>
        <strain evidence="3">CCM 7526</strain>
    </source>
</reference>
<feature type="domain" description="Lon proteolytic" evidence="1">
    <location>
        <begin position="142"/>
        <end position="212"/>
    </location>
</feature>
<organism evidence="2 3">
    <name type="scientific">Actinoplanes sichuanensis</name>
    <dbReference type="NCBI Taxonomy" id="512349"/>
    <lineage>
        <taxon>Bacteria</taxon>
        <taxon>Bacillati</taxon>
        <taxon>Actinomycetota</taxon>
        <taxon>Actinomycetes</taxon>
        <taxon>Micromonosporales</taxon>
        <taxon>Micromonosporaceae</taxon>
        <taxon>Actinoplanes</taxon>
    </lineage>
</organism>
<dbReference type="InterPro" id="IPR020568">
    <property type="entry name" value="Ribosomal_Su5_D2-typ_SF"/>
</dbReference>
<dbReference type="GO" id="GO:0006508">
    <property type="term" value="P:proteolysis"/>
    <property type="evidence" value="ECO:0007669"/>
    <property type="project" value="UniProtKB-KW"/>
</dbReference>
<keyword evidence="2" id="KW-0378">Hydrolase</keyword>
<gene>
    <name evidence="2" type="ORF">ACFQ5G_07170</name>
</gene>
<protein>
    <submittedName>
        <fullName evidence="2">S16 family serine protease</fullName>
        <ecNumber evidence="2">3.4.21.-</ecNumber>
    </submittedName>
</protein>
<dbReference type="InterPro" id="IPR014721">
    <property type="entry name" value="Ribsml_uS5_D2-typ_fold_subgr"/>
</dbReference>
<evidence type="ECO:0000313" key="2">
    <source>
        <dbReference type="EMBL" id="MFD1365121.1"/>
    </source>
</evidence>